<dbReference type="Proteomes" id="UP000426027">
    <property type="component" value="Chromosome"/>
</dbReference>
<keyword evidence="2" id="KW-0472">Membrane</keyword>
<protein>
    <submittedName>
        <fullName evidence="4">BamA/TamA family outer membrane protein</fullName>
    </submittedName>
</protein>
<keyword evidence="5" id="KW-1185">Reference proteome</keyword>
<dbReference type="KEGG" id="fls:GLV81_08940"/>
<comment type="subcellular location">
    <subcellularLocation>
        <location evidence="1">Membrane</location>
    </subcellularLocation>
</comment>
<evidence type="ECO:0000259" key="3">
    <source>
        <dbReference type="Pfam" id="PF01103"/>
    </source>
</evidence>
<evidence type="ECO:0000313" key="5">
    <source>
        <dbReference type="Proteomes" id="UP000426027"/>
    </source>
</evidence>
<dbReference type="Gene3D" id="2.40.160.50">
    <property type="entry name" value="membrane protein fhac: a member of the omp85/tpsb transporter family"/>
    <property type="match status" value="1"/>
</dbReference>
<reference evidence="4 5" key="1">
    <citation type="submission" date="2019-11" db="EMBL/GenBank/DDBJ databases">
        <authorList>
            <person name="Im W.T."/>
        </authorList>
    </citation>
    <scope>NUCLEOTIDE SEQUENCE [LARGE SCALE GENOMIC DNA]</scope>
    <source>
        <strain evidence="4 5">SB-02</strain>
    </source>
</reference>
<dbReference type="GO" id="GO:0019867">
    <property type="term" value="C:outer membrane"/>
    <property type="evidence" value="ECO:0007669"/>
    <property type="project" value="InterPro"/>
</dbReference>
<organism evidence="4 5">
    <name type="scientific">Phnomibacter ginsenosidimutans</name>
    <dbReference type="NCBI Taxonomy" id="2676868"/>
    <lineage>
        <taxon>Bacteria</taxon>
        <taxon>Pseudomonadati</taxon>
        <taxon>Bacteroidota</taxon>
        <taxon>Chitinophagia</taxon>
        <taxon>Chitinophagales</taxon>
        <taxon>Chitinophagaceae</taxon>
        <taxon>Phnomibacter</taxon>
    </lineage>
</organism>
<proteinExistence type="predicted"/>
<gene>
    <name evidence="4" type="ORF">GLV81_08940</name>
</gene>
<dbReference type="RefSeq" id="WP_157478560.1">
    <property type="nucleotide sequence ID" value="NZ_CP046566.1"/>
</dbReference>
<dbReference type="Pfam" id="PF01103">
    <property type="entry name" value="Omp85"/>
    <property type="match status" value="1"/>
</dbReference>
<evidence type="ECO:0000313" key="4">
    <source>
        <dbReference type="EMBL" id="QGW28203.1"/>
    </source>
</evidence>
<dbReference type="AlphaFoldDB" id="A0A6I6G9I2"/>
<dbReference type="InterPro" id="IPR000184">
    <property type="entry name" value="Bac_surfAg_D15"/>
</dbReference>
<name>A0A6I6G9I2_9BACT</name>
<feature type="domain" description="Bacterial surface antigen (D15)" evidence="3">
    <location>
        <begin position="203"/>
        <end position="501"/>
    </location>
</feature>
<accession>A0A6I6G9I2</accession>
<evidence type="ECO:0000256" key="2">
    <source>
        <dbReference type="ARBA" id="ARBA00023136"/>
    </source>
</evidence>
<dbReference type="EMBL" id="CP046566">
    <property type="protein sequence ID" value="QGW28203.1"/>
    <property type="molecule type" value="Genomic_DNA"/>
</dbReference>
<sequence length="503" mass="57487">MQLIQFKKISDSNAVQIRARKNDYQEKMLRRTNYLLPGTLYNETNYFRTVNSFTQMGPWQQLDVRSYTYNTDSVAKIAFHFFLYPAKKQSFQVDLEGSQNNNISASNVLAGRFLAVGLAATYRSRNVWKKGTQSTLQGRAGLELNNASSSGNGDFFQSFIFNLNQTFSIPRLLWPFKIIDTRQLDSRRTLINGGLTMTDRFRFFKQISINAGLGWEWRKGKNSYSFSFPNIEIVDTVSTDSLNQIIINNPSLAYSFTPGNVLSTRASFERALEYSNPWHTGSFRLAAEMTVPVFDSMFNRPFFKFFRVEGQFLHKIKLPKSSLHFRFFGGVGWDLSGTKNANLPFFRQFVAGGSNSMRAWSIRQLGLGNSLASDTARFTDRFGDIQLEFNIEHRKRLMRLFGYSLEGAAFVDIGNIWNHTPASDGFGNFQLSKLYRDLAIAMGYGIRWGLSFLVIRFDAGFKVKDPVREGAGWLKTFEWKSTNRLGLNNRSNLAVQFGIGYPF</sequence>
<evidence type="ECO:0000256" key="1">
    <source>
        <dbReference type="ARBA" id="ARBA00004370"/>
    </source>
</evidence>